<evidence type="ECO:0000256" key="3">
    <source>
        <dbReference type="SAM" id="SignalP"/>
    </source>
</evidence>
<dbReference type="Proteomes" id="UP000029553">
    <property type="component" value="Unassembled WGS sequence"/>
</dbReference>
<dbReference type="GO" id="GO:0016787">
    <property type="term" value="F:hydrolase activity"/>
    <property type="evidence" value="ECO:0007669"/>
    <property type="project" value="UniProtKB-KW"/>
</dbReference>
<dbReference type="EMBL" id="BKBW01000003">
    <property type="protein sequence ID" value="GEQ75180.1"/>
    <property type="molecule type" value="Genomic_DNA"/>
</dbReference>
<reference evidence="8" key="2">
    <citation type="submission" date="2014-06" db="EMBL/GenBank/DDBJ databases">
        <title>Draft genome sequence of C. testosteroni WDL7.</title>
        <authorList>
            <person name="Wu Y."/>
            <person name="Seshan H."/>
            <person name="Arumugam K."/>
        </authorList>
    </citation>
    <scope>NUCLEOTIDE SEQUENCE [LARGE SCALE GENOMIC DNA]</scope>
    <source>
        <strain evidence="8">WDL7</strain>
    </source>
</reference>
<dbReference type="GeneID" id="69562686"/>
<evidence type="ECO:0000256" key="2">
    <source>
        <dbReference type="ARBA" id="ARBA00022801"/>
    </source>
</evidence>
<gene>
    <name evidence="4" type="ORF">CTTA_2185</name>
    <name evidence="6" type="ORF">GL58_02015</name>
    <name evidence="5" type="ORF">P353_23500</name>
</gene>
<evidence type="ECO:0000313" key="4">
    <source>
        <dbReference type="EMBL" id="GEQ75180.1"/>
    </source>
</evidence>
<dbReference type="RefSeq" id="WP_003066953.1">
    <property type="nucleotide sequence ID" value="NZ_AWOR01000078.1"/>
</dbReference>
<accession>A0A096F730</accession>
<keyword evidence="2" id="KW-0378">Hydrolase</keyword>
<dbReference type="EMBL" id="AWOR01000078">
    <property type="protein sequence ID" value="KGH25799.1"/>
    <property type="molecule type" value="Genomic_DNA"/>
</dbReference>
<dbReference type="Proteomes" id="UP000323105">
    <property type="component" value="Unassembled WGS sequence"/>
</dbReference>
<reference evidence="6" key="3">
    <citation type="submission" date="2014-06" db="EMBL/GenBank/DDBJ databases">
        <title>Three species of the Botryosphaeriales overlap on five unrelated trees in China, with a novel species.</title>
        <authorList>
            <person name="Tian C."/>
            <person name="Fan X."/>
        </authorList>
    </citation>
    <scope>NUCLEOTIDE SEQUENCE</scope>
    <source>
        <strain evidence="6">WDL7</strain>
    </source>
</reference>
<keyword evidence="3" id="KW-0732">Signal</keyword>
<reference evidence="4 9" key="4">
    <citation type="journal article" date="2019" name="Microbiol. Resour. Announc.">
        <title>Draft Genome Sequence of Comamonas testosteroni TA441, a Bacterium That Has a Cryptic Phenol Degradation Gene Cluster.</title>
        <authorList>
            <person name="Arai H."/>
            <person name="Ishii M."/>
        </authorList>
    </citation>
    <scope>NUCLEOTIDE SEQUENCE [LARGE SCALE GENOMIC DNA]</scope>
    <source>
        <strain evidence="4 9">TA441</strain>
    </source>
</reference>
<dbReference type="GO" id="GO:0004521">
    <property type="term" value="F:RNA endonuclease activity"/>
    <property type="evidence" value="ECO:0007669"/>
    <property type="project" value="InterPro"/>
</dbReference>
<evidence type="ECO:0000313" key="5">
    <source>
        <dbReference type="EMBL" id="KGH25799.1"/>
    </source>
</evidence>
<dbReference type="InterPro" id="IPR016191">
    <property type="entry name" value="Ribonuclease/ribotoxin"/>
</dbReference>
<evidence type="ECO:0000313" key="6">
    <source>
        <dbReference type="EMBL" id="KOC25101.1"/>
    </source>
</evidence>
<dbReference type="GO" id="GO:0003723">
    <property type="term" value="F:RNA binding"/>
    <property type="evidence" value="ECO:0007669"/>
    <property type="project" value="InterPro"/>
</dbReference>
<sequence>MLKAAAAKVYQTGLALMLGAAFALASPAALARKAPEVGATVPGFETVSLAELPREGRTTYGRILQGGPFSSDKDGTVFGNRERILPRQARGYYREYTVRTPGAKNRGARRIVCGGLQPQVPDACFYTGDHYNSFQQIVQ</sequence>
<feature type="signal peptide" evidence="3">
    <location>
        <begin position="1"/>
        <end position="25"/>
    </location>
</feature>
<reference evidence="5 7" key="1">
    <citation type="submission" date="2013-09" db="EMBL/GenBank/DDBJ databases">
        <title>High correlation between genotypes and phenotypes of environmental bacteria Comamonas testosteroni strains.</title>
        <authorList>
            <person name="Liu L."/>
            <person name="Zhu W."/>
            <person name="Xia X."/>
            <person name="Xu B."/>
            <person name="Luo M."/>
            <person name="Wang G."/>
        </authorList>
    </citation>
    <scope>NUCLEOTIDE SEQUENCE [LARGE SCALE GENOMIC DNA]</scope>
    <source>
        <strain evidence="5 7">JL40</strain>
    </source>
</reference>
<proteinExistence type="predicted"/>
<organism evidence="5 7">
    <name type="scientific">Comamonas testosteroni</name>
    <name type="common">Pseudomonas testosteroni</name>
    <dbReference type="NCBI Taxonomy" id="285"/>
    <lineage>
        <taxon>Bacteria</taxon>
        <taxon>Pseudomonadati</taxon>
        <taxon>Pseudomonadota</taxon>
        <taxon>Betaproteobacteria</taxon>
        <taxon>Burkholderiales</taxon>
        <taxon>Comamonadaceae</taxon>
        <taxon>Comamonas</taxon>
    </lineage>
</organism>
<dbReference type="EMBL" id="JNVD01000012">
    <property type="protein sequence ID" value="KOC25101.1"/>
    <property type="molecule type" value="Genomic_DNA"/>
</dbReference>
<dbReference type="Proteomes" id="UP000037442">
    <property type="component" value="Unassembled WGS sequence"/>
</dbReference>
<dbReference type="Gene3D" id="3.10.450.30">
    <property type="entry name" value="Microbial ribonucleases"/>
    <property type="match status" value="1"/>
</dbReference>
<evidence type="ECO:0000313" key="7">
    <source>
        <dbReference type="Proteomes" id="UP000029553"/>
    </source>
</evidence>
<evidence type="ECO:0000313" key="8">
    <source>
        <dbReference type="Proteomes" id="UP000037442"/>
    </source>
</evidence>
<dbReference type="Pfam" id="PF00545">
    <property type="entry name" value="Ribonuclease"/>
    <property type="match status" value="1"/>
</dbReference>
<dbReference type="AlphaFoldDB" id="A0A096F730"/>
<dbReference type="PATRIC" id="fig|285.48.peg.3966"/>
<feature type="chain" id="PRO_5036532230" evidence="3">
    <location>
        <begin position="26"/>
        <end position="139"/>
    </location>
</feature>
<dbReference type="InterPro" id="IPR000026">
    <property type="entry name" value="N1-like"/>
</dbReference>
<dbReference type="SUPFAM" id="SSF53933">
    <property type="entry name" value="Microbial ribonucleases"/>
    <property type="match status" value="1"/>
</dbReference>
<comment type="caution">
    <text evidence="5">The sequence shown here is derived from an EMBL/GenBank/DDBJ whole genome shotgun (WGS) entry which is preliminary data.</text>
</comment>
<protein>
    <submittedName>
        <fullName evidence="4 6">Ribonuclease</fullName>
    </submittedName>
    <submittedName>
        <fullName evidence="5">Ribonuclease N1</fullName>
    </submittedName>
</protein>
<name>A0A096F730_COMTE</name>
<evidence type="ECO:0000313" key="9">
    <source>
        <dbReference type="Proteomes" id="UP000323105"/>
    </source>
</evidence>
<evidence type="ECO:0000256" key="1">
    <source>
        <dbReference type="ARBA" id="ARBA00022722"/>
    </source>
</evidence>
<keyword evidence="1" id="KW-0540">Nuclease</keyword>